<sequence>MRVILELLRIIFIFIILGTLAWELIKNIYTINEVTERYQVFAVIGIFLLLFVLYRNKLQFSGWYQGNKRVKLTTLHTKIIICCSVLLIIFPLFLSIVMN</sequence>
<protein>
    <submittedName>
        <fullName evidence="2">Glucose dehydrogenase</fullName>
    </submittedName>
</protein>
<feature type="transmembrane region" description="Helical" evidence="1">
    <location>
        <begin position="7"/>
        <end position="25"/>
    </location>
</feature>
<dbReference type="Proteomes" id="UP000581688">
    <property type="component" value="Unassembled WGS sequence"/>
</dbReference>
<keyword evidence="1" id="KW-0472">Membrane</keyword>
<dbReference type="AlphaFoldDB" id="A0A841Q250"/>
<evidence type="ECO:0000313" key="2">
    <source>
        <dbReference type="EMBL" id="MBB6452663.1"/>
    </source>
</evidence>
<keyword evidence="1" id="KW-1133">Transmembrane helix</keyword>
<comment type="caution">
    <text evidence="2">The sequence shown here is derived from an EMBL/GenBank/DDBJ whole genome shotgun (WGS) entry which is preliminary data.</text>
</comment>
<gene>
    <name evidence="2" type="ORF">HNQ94_001109</name>
</gene>
<feature type="transmembrane region" description="Helical" evidence="1">
    <location>
        <begin position="75"/>
        <end position="98"/>
    </location>
</feature>
<keyword evidence="1" id="KW-0812">Transmembrane</keyword>
<organism evidence="2 3">
    <name type="scientific">Salirhabdus euzebyi</name>
    <dbReference type="NCBI Taxonomy" id="394506"/>
    <lineage>
        <taxon>Bacteria</taxon>
        <taxon>Bacillati</taxon>
        <taxon>Bacillota</taxon>
        <taxon>Bacilli</taxon>
        <taxon>Bacillales</taxon>
        <taxon>Bacillaceae</taxon>
        <taxon>Salirhabdus</taxon>
    </lineage>
</organism>
<accession>A0A841Q250</accession>
<proteinExistence type="predicted"/>
<dbReference type="EMBL" id="JACHGH010000003">
    <property type="protein sequence ID" value="MBB6452663.1"/>
    <property type="molecule type" value="Genomic_DNA"/>
</dbReference>
<evidence type="ECO:0000256" key="1">
    <source>
        <dbReference type="SAM" id="Phobius"/>
    </source>
</evidence>
<keyword evidence="3" id="KW-1185">Reference proteome</keyword>
<feature type="transmembrane region" description="Helical" evidence="1">
    <location>
        <begin position="37"/>
        <end position="54"/>
    </location>
</feature>
<name>A0A841Q250_9BACI</name>
<reference evidence="2 3" key="1">
    <citation type="submission" date="2020-08" db="EMBL/GenBank/DDBJ databases">
        <title>Genomic Encyclopedia of Type Strains, Phase IV (KMG-IV): sequencing the most valuable type-strain genomes for metagenomic binning, comparative biology and taxonomic classification.</title>
        <authorList>
            <person name="Goeker M."/>
        </authorList>
    </citation>
    <scope>NUCLEOTIDE SEQUENCE [LARGE SCALE GENOMIC DNA]</scope>
    <source>
        <strain evidence="2 3">DSM 19612</strain>
    </source>
</reference>
<evidence type="ECO:0000313" key="3">
    <source>
        <dbReference type="Proteomes" id="UP000581688"/>
    </source>
</evidence>